<accession>A0ABY6HSW8</accession>
<keyword evidence="2" id="KW-1185">Reference proteome</keyword>
<proteinExistence type="predicted"/>
<dbReference type="EMBL" id="CP104013">
    <property type="protein sequence ID" value="UYP46599.1"/>
    <property type="molecule type" value="Genomic_DNA"/>
</dbReference>
<sequence>MLAKHLVIKIKVRLNLWLKKHQKLPPLILKLFLIYFKSIMIPKYGIKAAMTDFFFNSFM</sequence>
<protein>
    <submittedName>
        <fullName evidence="1">Uncharacterized protein</fullName>
    </submittedName>
</protein>
<name>A0ABY6HSW8_9ARCH</name>
<evidence type="ECO:0000313" key="2">
    <source>
        <dbReference type="Proteomes" id="UP001208689"/>
    </source>
</evidence>
<dbReference type="Proteomes" id="UP001208689">
    <property type="component" value="Chromosome"/>
</dbReference>
<gene>
    <name evidence="1" type="ORF">NEF87_002884</name>
</gene>
<organism evidence="1 2">
    <name type="scientific">Candidatus Lokiarchaeum ossiferum</name>
    <dbReference type="NCBI Taxonomy" id="2951803"/>
    <lineage>
        <taxon>Archaea</taxon>
        <taxon>Promethearchaeati</taxon>
        <taxon>Promethearchaeota</taxon>
        <taxon>Promethearchaeia</taxon>
        <taxon>Promethearchaeales</taxon>
        <taxon>Promethearchaeaceae</taxon>
        <taxon>Candidatus Lokiarchaeum</taxon>
    </lineage>
</organism>
<reference evidence="1" key="1">
    <citation type="submission" date="2022-09" db="EMBL/GenBank/DDBJ databases">
        <title>Actin cytoskeleton and complex cell architecture in an #Asgard archaeon.</title>
        <authorList>
            <person name="Ponce Toledo R.I."/>
            <person name="Schleper C."/>
            <person name="Rodrigues Oliveira T."/>
            <person name="Wollweber F."/>
            <person name="Xu J."/>
            <person name="Rittmann S."/>
            <person name="Klingl A."/>
            <person name="Pilhofer M."/>
        </authorList>
    </citation>
    <scope>NUCLEOTIDE SEQUENCE</scope>
    <source>
        <strain evidence="1">B-35</strain>
    </source>
</reference>
<evidence type="ECO:0000313" key="1">
    <source>
        <dbReference type="EMBL" id="UYP46599.1"/>
    </source>
</evidence>